<organism evidence="1 2">
    <name type="scientific">Vibrio campbellii</name>
    <dbReference type="NCBI Taxonomy" id="680"/>
    <lineage>
        <taxon>Bacteria</taxon>
        <taxon>Pseudomonadati</taxon>
        <taxon>Pseudomonadota</taxon>
        <taxon>Gammaproteobacteria</taxon>
        <taxon>Vibrionales</taxon>
        <taxon>Vibrionaceae</taxon>
        <taxon>Vibrio</taxon>
    </lineage>
</organism>
<reference evidence="1" key="1">
    <citation type="submission" date="2020-03" db="EMBL/GenBank/DDBJ databases">
        <title>Five strains of Vibrio campbellii isolated from Mariana Trench.</title>
        <authorList>
            <person name="Liang J."/>
            <person name="Zhang X.-H."/>
        </authorList>
    </citation>
    <scope>NUCLEOTIDE SEQUENCE</scope>
    <source>
        <strain evidence="1">LJC013</strain>
        <plasmid evidence="1">unnamed1</plasmid>
    </source>
</reference>
<dbReference type="Proteomes" id="UP001059912">
    <property type="component" value="Plasmid unnamed1"/>
</dbReference>
<proteinExistence type="predicted"/>
<keyword evidence="2" id="KW-1185">Reference proteome</keyword>
<dbReference type="EMBL" id="CP050472">
    <property type="protein sequence ID" value="UTZ34959.1"/>
    <property type="molecule type" value="Genomic_DNA"/>
</dbReference>
<dbReference type="RefSeq" id="WP_255904944.1">
    <property type="nucleotide sequence ID" value="NZ_CP050472.1"/>
</dbReference>
<geneLocation type="plasmid" evidence="1 2">
    <name>unnamed1</name>
</geneLocation>
<accession>A0ABY5ILN2</accession>
<evidence type="ECO:0000313" key="2">
    <source>
        <dbReference type="Proteomes" id="UP001059912"/>
    </source>
</evidence>
<sequence length="54" mass="6205">MHKSDTYNGSAWRVTFFDGFHNTTQVILGESFEIAKNTFESQTGFIVQISFKIQ</sequence>
<evidence type="ECO:0000313" key="1">
    <source>
        <dbReference type="EMBL" id="UTZ34959.1"/>
    </source>
</evidence>
<gene>
    <name evidence="1" type="ORF">HB762_27230</name>
</gene>
<name>A0ABY5ILN2_9VIBR</name>
<protein>
    <submittedName>
        <fullName evidence="1">Uncharacterized protein</fullName>
    </submittedName>
</protein>
<keyword evidence="1" id="KW-0614">Plasmid</keyword>